<evidence type="ECO:0008006" key="3">
    <source>
        <dbReference type="Google" id="ProtNLM"/>
    </source>
</evidence>
<keyword evidence="2" id="KW-1185">Reference proteome</keyword>
<evidence type="ECO:0000313" key="1">
    <source>
        <dbReference type="EMBL" id="GJM63404.1"/>
    </source>
</evidence>
<comment type="caution">
    <text evidence="1">The sequence shown here is derived from an EMBL/GenBank/DDBJ whole genome shotgun (WGS) entry which is preliminary data.</text>
</comment>
<gene>
    <name evidence="1" type="ORF">PEDI_39560</name>
</gene>
<dbReference type="Pfam" id="PF08888">
    <property type="entry name" value="HopJ"/>
    <property type="match status" value="1"/>
</dbReference>
<dbReference type="InterPro" id="IPR014984">
    <property type="entry name" value="HopJ"/>
</dbReference>
<accession>A0AAN4W0E9</accession>
<dbReference type="AlphaFoldDB" id="A0AAN4W0E9"/>
<dbReference type="EMBL" id="BQKE01000002">
    <property type="protein sequence ID" value="GJM63404.1"/>
    <property type="molecule type" value="Genomic_DNA"/>
</dbReference>
<name>A0AAN4W0E9_9BACT</name>
<sequence length="111" mass="12585">MDKSSFTKKLKNGELTFKAVLAFIEDHYSFTPTAFINGSLSNSSDQNQGSCKVFALGKILQYDKETTLSLFCEHYQNVLATPDGEDHQNIRNFMKTGFEKVSFENFPLSKK</sequence>
<reference evidence="1 2" key="1">
    <citation type="submission" date="2021-12" db="EMBL/GenBank/DDBJ databases">
        <title>Genome sequencing of bacteria with rrn-lacking chromosome and rrn-plasmid.</title>
        <authorList>
            <person name="Anda M."/>
            <person name="Iwasaki W."/>
        </authorList>
    </citation>
    <scope>NUCLEOTIDE SEQUENCE [LARGE SCALE GENOMIC DNA]</scope>
    <source>
        <strain evidence="1 2">NBRC 15940</strain>
    </source>
</reference>
<dbReference type="Proteomes" id="UP001310022">
    <property type="component" value="Unassembled WGS sequence"/>
</dbReference>
<dbReference type="InterPro" id="IPR038604">
    <property type="entry name" value="HopJ_sf"/>
</dbReference>
<dbReference type="Gene3D" id="3.20.160.10">
    <property type="entry name" value="vpa0580 domain like"/>
    <property type="match status" value="1"/>
</dbReference>
<dbReference type="RefSeq" id="WP_338238572.1">
    <property type="nucleotide sequence ID" value="NZ_BQKE01000002.1"/>
</dbReference>
<evidence type="ECO:0000313" key="2">
    <source>
        <dbReference type="Proteomes" id="UP001310022"/>
    </source>
</evidence>
<proteinExistence type="predicted"/>
<protein>
    <recommendedName>
        <fullName evidence="3">HopJ type III effector protein</fullName>
    </recommendedName>
</protein>
<organism evidence="1 2">
    <name type="scientific">Persicobacter diffluens</name>
    <dbReference type="NCBI Taxonomy" id="981"/>
    <lineage>
        <taxon>Bacteria</taxon>
        <taxon>Pseudomonadati</taxon>
        <taxon>Bacteroidota</taxon>
        <taxon>Cytophagia</taxon>
        <taxon>Cytophagales</taxon>
        <taxon>Persicobacteraceae</taxon>
        <taxon>Persicobacter</taxon>
    </lineage>
</organism>